<protein>
    <submittedName>
        <fullName evidence="1">Uncharacterized protein</fullName>
    </submittedName>
</protein>
<name>A0A1D9QKK5_SCLS1</name>
<evidence type="ECO:0000313" key="1">
    <source>
        <dbReference type="EMBL" id="APA15470.1"/>
    </source>
</evidence>
<organism evidence="1 2">
    <name type="scientific">Sclerotinia sclerotiorum (strain ATCC 18683 / 1980 / Ss-1)</name>
    <name type="common">White mold</name>
    <name type="synonym">Whetzelinia sclerotiorum</name>
    <dbReference type="NCBI Taxonomy" id="665079"/>
    <lineage>
        <taxon>Eukaryota</taxon>
        <taxon>Fungi</taxon>
        <taxon>Dikarya</taxon>
        <taxon>Ascomycota</taxon>
        <taxon>Pezizomycotina</taxon>
        <taxon>Leotiomycetes</taxon>
        <taxon>Helotiales</taxon>
        <taxon>Sclerotiniaceae</taxon>
        <taxon>Sclerotinia</taxon>
    </lineage>
</organism>
<proteinExistence type="predicted"/>
<dbReference type="OrthoDB" id="8062037at2759"/>
<dbReference type="EMBL" id="CP017828">
    <property type="protein sequence ID" value="APA15470.1"/>
    <property type="molecule type" value="Genomic_DNA"/>
</dbReference>
<gene>
    <name evidence="1" type="ORF">sscle_15g102400</name>
</gene>
<sequence length="170" mass="19560">MNAECCIFKETFSDVCGHVTTVIEHQYFCTKDQHDRLPEFDPYPDSSKLEKGLQLHFDHHYDESSRWAVADIADSKCMYCQAVESGKFTNTDSSSSVLSQLLPPNTWISDHEIGGYKVIPPADIQSRRAYWKSFIADQVILSQRQYKMQVKYYDVAKAIVNHLNNKNSAR</sequence>
<dbReference type="VEuPathDB" id="FungiDB:sscle_15g102400"/>
<reference evidence="2" key="1">
    <citation type="journal article" date="2017" name="Genome Biol. Evol.">
        <title>The complete genome sequence of the phytopathogenic fungus Sclerotinia sclerotiorum reveals insights into the genome architecture of broad host range pathogens.</title>
        <authorList>
            <person name="Derbyshire M."/>
            <person name="Denton-Giles M."/>
            <person name="Hegedus D."/>
            <person name="Seifbarghy S."/>
            <person name="Rollins J."/>
            <person name="van Kan J."/>
            <person name="Seidl M.F."/>
            <person name="Faino L."/>
            <person name="Mbengue M."/>
            <person name="Navaud O."/>
            <person name="Raffaele S."/>
            <person name="Hammond-Kosack K."/>
            <person name="Heard S."/>
            <person name="Oliver R."/>
        </authorList>
    </citation>
    <scope>NUCLEOTIDE SEQUENCE [LARGE SCALE GENOMIC DNA]</scope>
    <source>
        <strain evidence="2">ATCC 18683 / 1980 / Ss-1</strain>
    </source>
</reference>
<dbReference type="Proteomes" id="UP000177798">
    <property type="component" value="Chromosome 15"/>
</dbReference>
<dbReference type="AlphaFoldDB" id="A0A1D9QKK5"/>
<accession>A0A1D9QKK5</accession>
<evidence type="ECO:0000313" key="2">
    <source>
        <dbReference type="Proteomes" id="UP000177798"/>
    </source>
</evidence>